<proteinExistence type="inferred from homology"/>
<organism evidence="7 8">
    <name type="scientific">Evansella tamaricis</name>
    <dbReference type="NCBI Taxonomy" id="2069301"/>
    <lineage>
        <taxon>Bacteria</taxon>
        <taxon>Bacillati</taxon>
        <taxon>Bacillota</taxon>
        <taxon>Bacilli</taxon>
        <taxon>Bacillales</taxon>
        <taxon>Bacillaceae</taxon>
        <taxon>Evansella</taxon>
    </lineage>
</organism>
<comment type="catalytic activity">
    <reaction evidence="4">
        <text>L-methionyl-tRNA(fMet) + (6R)-10-formyltetrahydrofolate = N-formyl-L-methionyl-tRNA(fMet) + (6S)-5,6,7,8-tetrahydrofolate + H(+)</text>
        <dbReference type="Rhea" id="RHEA:24380"/>
        <dbReference type="Rhea" id="RHEA-COMP:9952"/>
        <dbReference type="Rhea" id="RHEA-COMP:9953"/>
        <dbReference type="ChEBI" id="CHEBI:15378"/>
        <dbReference type="ChEBI" id="CHEBI:57453"/>
        <dbReference type="ChEBI" id="CHEBI:78530"/>
        <dbReference type="ChEBI" id="CHEBI:78844"/>
        <dbReference type="ChEBI" id="CHEBI:195366"/>
        <dbReference type="EC" id="2.1.2.9"/>
    </reaction>
</comment>
<evidence type="ECO:0000256" key="1">
    <source>
        <dbReference type="ARBA" id="ARBA00010699"/>
    </source>
</evidence>
<dbReference type="PROSITE" id="PS00373">
    <property type="entry name" value="GART"/>
    <property type="match status" value="1"/>
</dbReference>
<dbReference type="NCBIfam" id="TIGR00460">
    <property type="entry name" value="fmt"/>
    <property type="match status" value="1"/>
</dbReference>
<evidence type="ECO:0000256" key="3">
    <source>
        <dbReference type="ARBA" id="ARBA00022917"/>
    </source>
</evidence>
<dbReference type="PANTHER" id="PTHR11138">
    <property type="entry name" value="METHIONYL-TRNA FORMYLTRANSFERASE"/>
    <property type="match status" value="1"/>
</dbReference>
<dbReference type="EC" id="2.1.2.9" evidence="4"/>
<sequence>MRVVFMGTPDFAVPVLEEIIEKGYDVCLVVTQPDRPKGRKQTLTPPPVKVAAEKHGLTVFQPEKIKNETEWRKVEEVNPDIIITAAFGQILPKGLLEIPPLGCVNVHASLLPKYRGGAPIHQAIIDGERETGISIMYMVEKLDAGAILNQRSIPIEEKDTTGSLHDKLSGLGATLLLETLPELEAGSIVAEEQDETEASYAPNIKREQEIINWSNSAEEIYNQVRGLNPWPVAYTFHEKNRLKIWWTEKTENFTDEKPGTVIKLEEDSFSVACGEKTVLKVMEIQPSGKKRMDVKTFLQGAGKRWNPGMMLGESDETR</sequence>
<feature type="binding site" evidence="4">
    <location>
        <begin position="109"/>
        <end position="112"/>
    </location>
    <ligand>
        <name>(6S)-5,6,7,8-tetrahydrofolate</name>
        <dbReference type="ChEBI" id="CHEBI:57453"/>
    </ligand>
</feature>
<evidence type="ECO:0000256" key="2">
    <source>
        <dbReference type="ARBA" id="ARBA00022679"/>
    </source>
</evidence>
<feature type="domain" description="Formyl transferase N-terminal" evidence="5">
    <location>
        <begin position="1"/>
        <end position="179"/>
    </location>
</feature>
<evidence type="ECO:0000259" key="5">
    <source>
        <dbReference type="Pfam" id="PF00551"/>
    </source>
</evidence>
<comment type="caution">
    <text evidence="7">The sequence shown here is derived from an EMBL/GenBank/DDBJ whole genome shotgun (WGS) entry which is preliminary data.</text>
</comment>
<dbReference type="EMBL" id="JAHQCS010000100">
    <property type="protein sequence ID" value="MBU9712463.1"/>
    <property type="molecule type" value="Genomic_DNA"/>
</dbReference>
<dbReference type="InterPro" id="IPR005793">
    <property type="entry name" value="Formyl_trans_C"/>
</dbReference>
<dbReference type="Pfam" id="PF02911">
    <property type="entry name" value="Formyl_trans_C"/>
    <property type="match status" value="1"/>
</dbReference>
<reference evidence="7 8" key="1">
    <citation type="submission" date="2021-06" db="EMBL/GenBank/DDBJ databases">
        <title>Bacillus sp. RD4P76, an endophyte from a halophyte.</title>
        <authorList>
            <person name="Sun J.-Q."/>
        </authorList>
    </citation>
    <scope>NUCLEOTIDE SEQUENCE [LARGE SCALE GENOMIC DNA]</scope>
    <source>
        <strain evidence="7 8">CGMCC 1.15917</strain>
    </source>
</reference>
<dbReference type="InterPro" id="IPR001555">
    <property type="entry name" value="GART_AS"/>
</dbReference>
<evidence type="ECO:0000313" key="8">
    <source>
        <dbReference type="Proteomes" id="UP000784880"/>
    </source>
</evidence>
<dbReference type="HAMAP" id="MF_00182">
    <property type="entry name" value="Formyl_trans"/>
    <property type="match status" value="1"/>
</dbReference>
<dbReference type="RefSeq" id="WP_217066643.1">
    <property type="nucleotide sequence ID" value="NZ_JAHQCS010000100.1"/>
</dbReference>
<keyword evidence="3 4" id="KW-0648">Protein biosynthesis</keyword>
<dbReference type="CDD" id="cd08704">
    <property type="entry name" value="Met_tRNA_FMT_C"/>
    <property type="match status" value="1"/>
</dbReference>
<comment type="function">
    <text evidence="4">Attaches a formyl group to the free amino group of methionyl-tRNA(fMet). The formyl group appears to play a dual role in the initiator identity of N-formylmethionyl-tRNA by promoting its recognition by IF2 and preventing the misappropriation of this tRNA by the elongation apparatus.</text>
</comment>
<dbReference type="PANTHER" id="PTHR11138:SF5">
    <property type="entry name" value="METHIONYL-TRNA FORMYLTRANSFERASE, MITOCHONDRIAL"/>
    <property type="match status" value="1"/>
</dbReference>
<keyword evidence="2 4" id="KW-0808">Transferase</keyword>
<dbReference type="CDD" id="cd08646">
    <property type="entry name" value="FMT_core_Met-tRNA-FMT_N"/>
    <property type="match status" value="1"/>
</dbReference>
<dbReference type="InterPro" id="IPR044135">
    <property type="entry name" value="Met-tRNA-FMT_C"/>
</dbReference>
<dbReference type="InterPro" id="IPR002376">
    <property type="entry name" value="Formyl_transf_N"/>
</dbReference>
<evidence type="ECO:0000259" key="6">
    <source>
        <dbReference type="Pfam" id="PF02911"/>
    </source>
</evidence>
<gene>
    <name evidence="4 7" type="primary">fmt</name>
    <name evidence="7" type="ORF">KS419_11990</name>
</gene>
<comment type="similarity">
    <text evidence="1 4">Belongs to the Fmt family.</text>
</comment>
<dbReference type="InterPro" id="IPR041711">
    <property type="entry name" value="Met-tRNA-FMT_N"/>
</dbReference>
<evidence type="ECO:0000256" key="4">
    <source>
        <dbReference type="HAMAP-Rule" id="MF_00182"/>
    </source>
</evidence>
<name>A0ABS6JJG2_9BACI</name>
<protein>
    <recommendedName>
        <fullName evidence="4">Methionyl-tRNA formyltransferase</fullName>
        <ecNumber evidence="4">2.1.2.9</ecNumber>
    </recommendedName>
</protein>
<dbReference type="Proteomes" id="UP000784880">
    <property type="component" value="Unassembled WGS sequence"/>
</dbReference>
<dbReference type="GO" id="GO:0004479">
    <property type="term" value="F:methionyl-tRNA formyltransferase activity"/>
    <property type="evidence" value="ECO:0007669"/>
    <property type="project" value="UniProtKB-EC"/>
</dbReference>
<dbReference type="Pfam" id="PF00551">
    <property type="entry name" value="Formyl_trans_N"/>
    <property type="match status" value="1"/>
</dbReference>
<keyword evidence="8" id="KW-1185">Reference proteome</keyword>
<evidence type="ECO:0000313" key="7">
    <source>
        <dbReference type="EMBL" id="MBU9712463.1"/>
    </source>
</evidence>
<dbReference type="InterPro" id="IPR005794">
    <property type="entry name" value="Fmt"/>
</dbReference>
<feature type="domain" description="Formyl transferase C-terminal" evidence="6">
    <location>
        <begin position="203"/>
        <end position="301"/>
    </location>
</feature>
<accession>A0ABS6JJG2</accession>